<organism evidence="11 12">
    <name type="scientific">Blastomyces percursus</name>
    <dbReference type="NCBI Taxonomy" id="1658174"/>
    <lineage>
        <taxon>Eukaryota</taxon>
        <taxon>Fungi</taxon>
        <taxon>Dikarya</taxon>
        <taxon>Ascomycota</taxon>
        <taxon>Pezizomycotina</taxon>
        <taxon>Eurotiomycetes</taxon>
        <taxon>Eurotiomycetidae</taxon>
        <taxon>Onygenales</taxon>
        <taxon>Ajellomycetaceae</taxon>
        <taxon>Blastomyces</taxon>
    </lineage>
</organism>
<dbReference type="PANTHER" id="PTHR24305">
    <property type="entry name" value="CYTOCHROME P450"/>
    <property type="match status" value="1"/>
</dbReference>
<evidence type="ECO:0000256" key="8">
    <source>
        <dbReference type="PIRSR" id="PIRSR602401-1"/>
    </source>
</evidence>
<evidence type="ECO:0000256" key="7">
    <source>
        <dbReference type="ARBA" id="ARBA00023033"/>
    </source>
</evidence>
<evidence type="ECO:0000256" key="9">
    <source>
        <dbReference type="SAM" id="Phobius"/>
    </source>
</evidence>
<dbReference type="InterPro" id="IPR036396">
    <property type="entry name" value="Cyt_P450_sf"/>
</dbReference>
<dbReference type="InterPro" id="IPR017972">
    <property type="entry name" value="Cyt_P450_CS"/>
</dbReference>
<sequence>MGLVDSYITLTTCSVGLLLYFVGNAIYNIYFHPLSKFAGPKYLAAGRIPITWATFRGQRTQFSFNAHRKNGEIVRIASNELSFAHAQGWRDIYGTQAKVEMTKPASGIEEKEGAQSVVTAEGDTHTRQKRMLATMFTEKVLKEKESVFINHADLLVKRLKTLEGQPVALGDWYNFATFDMMGDLLFGESLGMLSTSEYVPWVKSIHRFLKAFAFTNVLNEYLWFRALWAFVPSRVLDALRDTHFRFTAQKVNRYLELDEKARVGMMGHLLDGGSRKGLNLGELYTNAPIIIFGGSETSATQLRTLTFLLFKNPEKMGKLISEIRSAYTSSDQITYDSLLERTYLNACIEEGLRYYPPCSNGLPRIVTKSGTTICGKFVPGGTNVSVATFALFRSPRYFSQPDSFIPERWLRESEEGSPDFATDEKGIALPFSYGPHNCPGKKMGYFELRLILAKVLWHFDLKLLPEDDGAEDSWDKMPNYQTWTRRPLKDFCRKTGFEDGESVTETKLVWFLEKEVLNRPLQGSSCKNKRVRTDRDGKAVPQTVGKKSTVRLYAAAVVDLFKFQQNRQINSSPHPRGHMVNAILRDHDIKETVRKRTQYVNQGANTLQDGYNEKMIRLMELCWTGWYKNDQTSVMSHLPQLPDLFALLLPNEGPTPCWPMILITDNGKTNQLGRLEYTAVMRHKNQPPALYDISSGLLSVLPLEHRTEEPTHPAFNGGLSGMTSTSSAVRILSNLCRTTPSFSGPTGSRYAELNGVSEGQIRRAGRWNNDALTNCYLTNIPREFVRAMAGFEPSAQGNYFLPRATISPPEQLEVAIWPWVDVWIDRFDSYGQNTTGVEEQMEDKQDLAAQGFLRLLKQLRTVILQDSVLLRRQFPDHPLWSDPSLRTGGLYELCPAGFQGL</sequence>
<dbReference type="Gene3D" id="1.10.443.20">
    <property type="entry name" value="Centromere DNA-binding protein complex CBF3 subunit, domain 2"/>
    <property type="match status" value="2"/>
</dbReference>
<keyword evidence="9" id="KW-0472">Membrane</keyword>
<accession>A0A1J9Q2H5</accession>
<keyword evidence="9" id="KW-0812">Transmembrane</keyword>
<dbReference type="GO" id="GO:0016705">
    <property type="term" value="F:oxidoreductase activity, acting on paired donors, with incorporation or reduction of molecular oxygen"/>
    <property type="evidence" value="ECO:0007669"/>
    <property type="project" value="InterPro"/>
</dbReference>
<dbReference type="PROSITE" id="PS00086">
    <property type="entry name" value="CYTOCHROME_P450"/>
    <property type="match status" value="1"/>
</dbReference>
<gene>
    <name evidence="11" type="ORF">ACJ73_06362</name>
</gene>
<keyword evidence="4 8" id="KW-0479">Metal-binding</keyword>
<keyword evidence="6 8" id="KW-0408">Iron</keyword>
<dbReference type="AlphaFoldDB" id="A0A1J9Q2H5"/>
<dbReference type="GO" id="GO:0020037">
    <property type="term" value="F:heme binding"/>
    <property type="evidence" value="ECO:0007669"/>
    <property type="project" value="InterPro"/>
</dbReference>
<feature type="transmembrane region" description="Helical" evidence="9">
    <location>
        <begin position="7"/>
        <end position="27"/>
    </location>
</feature>
<dbReference type="VEuPathDB" id="FungiDB:ACJ73_06362"/>
<comment type="cofactor">
    <cofactor evidence="1 8">
        <name>heme</name>
        <dbReference type="ChEBI" id="CHEBI:30413"/>
    </cofactor>
</comment>
<evidence type="ECO:0000313" key="12">
    <source>
        <dbReference type="Proteomes" id="UP000242791"/>
    </source>
</evidence>
<reference evidence="11 12" key="1">
    <citation type="submission" date="2015-08" db="EMBL/GenBank/DDBJ databases">
        <title>Emmonsia species relationships and genome sequence.</title>
        <authorList>
            <person name="Cuomo C.A."/>
            <person name="Schwartz I.S."/>
            <person name="Kenyon C."/>
            <person name="De Hoog G.S."/>
            <person name="Govender N.P."/>
            <person name="Botha A."/>
            <person name="Moreno L."/>
            <person name="De Vries M."/>
            <person name="Munoz J.F."/>
            <person name="Stielow J.B."/>
        </authorList>
    </citation>
    <scope>NUCLEOTIDE SEQUENCE [LARGE SCALE GENOMIC DNA]</scope>
    <source>
        <strain evidence="11 12">EI222</strain>
    </source>
</reference>
<keyword evidence="3 8" id="KW-0349">Heme</keyword>
<dbReference type="GO" id="GO:0005506">
    <property type="term" value="F:iron ion binding"/>
    <property type="evidence" value="ECO:0007669"/>
    <property type="project" value="InterPro"/>
</dbReference>
<dbReference type="GO" id="GO:0004497">
    <property type="term" value="F:monooxygenase activity"/>
    <property type="evidence" value="ECO:0007669"/>
    <property type="project" value="UniProtKB-KW"/>
</dbReference>
<evidence type="ECO:0000256" key="6">
    <source>
        <dbReference type="ARBA" id="ARBA00023004"/>
    </source>
</evidence>
<evidence type="ECO:0000313" key="11">
    <source>
        <dbReference type="EMBL" id="OJD22290.1"/>
    </source>
</evidence>
<dbReference type="Proteomes" id="UP000242791">
    <property type="component" value="Unassembled WGS sequence"/>
</dbReference>
<evidence type="ECO:0000256" key="5">
    <source>
        <dbReference type="ARBA" id="ARBA00023002"/>
    </source>
</evidence>
<dbReference type="CDD" id="cd11058">
    <property type="entry name" value="CYP60B-like"/>
    <property type="match status" value="1"/>
</dbReference>
<dbReference type="Pfam" id="PF00067">
    <property type="entry name" value="p450"/>
    <property type="match status" value="1"/>
</dbReference>
<feature type="domain" description="Ndc10" evidence="10">
    <location>
        <begin position="746"/>
        <end position="885"/>
    </location>
</feature>
<name>A0A1J9Q2H5_9EURO</name>
<evidence type="ECO:0000256" key="3">
    <source>
        <dbReference type="ARBA" id="ARBA00022617"/>
    </source>
</evidence>
<dbReference type="PANTHER" id="PTHR24305:SF210">
    <property type="entry name" value="CYTOCHROME P450 MONOOXYGENASE ASQL-RELATED"/>
    <property type="match status" value="1"/>
</dbReference>
<dbReference type="InterPro" id="IPR002401">
    <property type="entry name" value="Cyt_P450_E_grp-I"/>
</dbReference>
<dbReference type="PRINTS" id="PR00463">
    <property type="entry name" value="EP450I"/>
</dbReference>
<feature type="binding site" description="axial binding residue" evidence="8">
    <location>
        <position position="438"/>
    </location>
    <ligand>
        <name>heme</name>
        <dbReference type="ChEBI" id="CHEBI:30413"/>
    </ligand>
    <ligandPart>
        <name>Fe</name>
        <dbReference type="ChEBI" id="CHEBI:18248"/>
    </ligandPart>
</feature>
<dbReference type="Gene3D" id="1.10.630.10">
    <property type="entry name" value="Cytochrome P450"/>
    <property type="match status" value="1"/>
</dbReference>
<dbReference type="OrthoDB" id="1470350at2759"/>
<dbReference type="EMBL" id="LGTZ01001109">
    <property type="protein sequence ID" value="OJD22290.1"/>
    <property type="molecule type" value="Genomic_DNA"/>
</dbReference>
<evidence type="ECO:0000256" key="2">
    <source>
        <dbReference type="ARBA" id="ARBA00010617"/>
    </source>
</evidence>
<proteinExistence type="inferred from homology"/>
<dbReference type="InterPro" id="IPR031872">
    <property type="entry name" value="NDC10_II"/>
</dbReference>
<evidence type="ECO:0000256" key="1">
    <source>
        <dbReference type="ARBA" id="ARBA00001971"/>
    </source>
</evidence>
<dbReference type="SUPFAM" id="SSF48264">
    <property type="entry name" value="Cytochrome P450"/>
    <property type="match status" value="1"/>
</dbReference>
<keyword evidence="5" id="KW-0560">Oxidoreductase</keyword>
<comment type="caution">
    <text evidence="11">The sequence shown here is derived from an EMBL/GenBank/DDBJ whole genome shotgun (WGS) entry which is preliminary data.</text>
</comment>
<dbReference type="Pfam" id="PF16787">
    <property type="entry name" value="NDC10_II"/>
    <property type="match status" value="1"/>
</dbReference>
<keyword evidence="9" id="KW-1133">Transmembrane helix</keyword>
<dbReference type="InterPro" id="IPR038279">
    <property type="entry name" value="Ndc10_dom2_sf"/>
</dbReference>
<keyword evidence="7" id="KW-0503">Monooxygenase</keyword>
<dbReference type="STRING" id="1658174.A0A1J9Q2H5"/>
<dbReference type="InterPro" id="IPR050121">
    <property type="entry name" value="Cytochrome_P450_monoxygenase"/>
</dbReference>
<comment type="similarity">
    <text evidence="2">Belongs to the cytochrome P450 family.</text>
</comment>
<keyword evidence="12" id="KW-1185">Reference proteome</keyword>
<dbReference type="PRINTS" id="PR00385">
    <property type="entry name" value="P450"/>
</dbReference>
<dbReference type="InterPro" id="IPR001128">
    <property type="entry name" value="Cyt_P450"/>
</dbReference>
<dbReference type="GO" id="GO:0003677">
    <property type="term" value="F:DNA binding"/>
    <property type="evidence" value="ECO:0007669"/>
    <property type="project" value="InterPro"/>
</dbReference>
<evidence type="ECO:0000256" key="4">
    <source>
        <dbReference type="ARBA" id="ARBA00022723"/>
    </source>
</evidence>
<evidence type="ECO:0000259" key="10">
    <source>
        <dbReference type="Pfam" id="PF16787"/>
    </source>
</evidence>
<protein>
    <recommendedName>
        <fullName evidence="10">Ndc10 domain-containing protein</fullName>
    </recommendedName>
</protein>